<dbReference type="PROSITE" id="PS50235">
    <property type="entry name" value="USP_3"/>
    <property type="match status" value="1"/>
</dbReference>
<evidence type="ECO:0000256" key="1">
    <source>
        <dbReference type="ARBA" id="ARBA00000707"/>
    </source>
</evidence>
<dbReference type="InterPro" id="IPR000626">
    <property type="entry name" value="Ubiquitin-like_dom"/>
</dbReference>
<evidence type="ECO:0000256" key="9">
    <source>
        <dbReference type="ARBA" id="ARBA00023242"/>
    </source>
</evidence>
<dbReference type="STRING" id="1314771.A0A197JPG0"/>
<evidence type="ECO:0000256" key="5">
    <source>
        <dbReference type="ARBA" id="ARBA00022670"/>
    </source>
</evidence>
<keyword evidence="9" id="KW-0539">Nucleus</keyword>
<feature type="domain" description="USP" evidence="12">
    <location>
        <begin position="138"/>
        <end position="464"/>
    </location>
</feature>
<dbReference type="Pfam" id="PF00240">
    <property type="entry name" value="ubiquitin"/>
    <property type="match status" value="1"/>
</dbReference>
<comment type="subcellular location">
    <subcellularLocation>
        <location evidence="2">Nucleus</location>
    </subcellularLocation>
</comment>
<dbReference type="Pfam" id="PF00443">
    <property type="entry name" value="UCH"/>
    <property type="match status" value="1"/>
</dbReference>
<evidence type="ECO:0000259" key="11">
    <source>
        <dbReference type="PROSITE" id="PS50053"/>
    </source>
</evidence>
<dbReference type="InterPro" id="IPR001394">
    <property type="entry name" value="Peptidase_C19_UCH"/>
</dbReference>
<dbReference type="PROSITE" id="PS50053">
    <property type="entry name" value="UBIQUITIN_2"/>
    <property type="match status" value="1"/>
</dbReference>
<feature type="domain" description="Ubiquitin-like" evidence="11">
    <location>
        <begin position="971"/>
        <end position="1026"/>
    </location>
</feature>
<feature type="region of interest" description="Disordered" evidence="10">
    <location>
        <begin position="908"/>
        <end position="954"/>
    </location>
</feature>
<dbReference type="InterPro" id="IPR028889">
    <property type="entry name" value="USP"/>
</dbReference>
<evidence type="ECO:0000256" key="4">
    <source>
        <dbReference type="ARBA" id="ARBA00012759"/>
    </source>
</evidence>
<dbReference type="InterPro" id="IPR006615">
    <property type="entry name" value="Pept_C19_DUSP"/>
</dbReference>
<dbReference type="EMBL" id="KV442060">
    <property type="protein sequence ID" value="OAQ27055.1"/>
    <property type="molecule type" value="Genomic_DNA"/>
</dbReference>
<dbReference type="Proteomes" id="UP000078512">
    <property type="component" value="Unassembled WGS sequence"/>
</dbReference>
<dbReference type="InterPro" id="IPR050164">
    <property type="entry name" value="Peptidase_C19"/>
</dbReference>
<dbReference type="SUPFAM" id="SSF54001">
    <property type="entry name" value="Cysteine proteinases"/>
    <property type="match status" value="1"/>
</dbReference>
<comment type="catalytic activity">
    <reaction evidence="1">
        <text>Thiol-dependent hydrolysis of ester, thioester, amide, peptide and isopeptide bonds formed by the C-terminal Gly of ubiquitin (a 76-residue protein attached to proteins as an intracellular targeting signal).</text>
        <dbReference type="EC" id="3.4.19.12"/>
    </reaction>
</comment>
<dbReference type="Gene3D" id="3.30.2230.10">
    <property type="entry name" value="DUSP-like"/>
    <property type="match status" value="1"/>
</dbReference>
<dbReference type="Pfam" id="PF06337">
    <property type="entry name" value="DUSP"/>
    <property type="match status" value="1"/>
</dbReference>
<keyword evidence="8" id="KW-0788">Thiol protease</keyword>
<dbReference type="GO" id="GO:0004843">
    <property type="term" value="F:cysteine-type deubiquitinase activity"/>
    <property type="evidence" value="ECO:0007669"/>
    <property type="project" value="UniProtKB-EC"/>
</dbReference>
<dbReference type="SUPFAM" id="SSF143791">
    <property type="entry name" value="DUSP-like"/>
    <property type="match status" value="1"/>
</dbReference>
<sequence length="1063" mass="119937">MPPIARKDKQWQFVGNEVRDVDDLTMDHIRVIYGLGPFRETGENGSSTTTKPNGKKTESIYPYCGNRYKDSPSGSPLLAKGMPGNNCTAARCKDGNPHCLNYMGQEQWEKEAAFDEYLAAFSKKTDPELSKRKPDSPAGMKNLGATCYANSLLQVWFHDLPFRDAICRSRFRVDADKSSDALYQLQHLFARLEYGAKDTYNPLPLVKSLKLDTNMQQDAQEFCNLFMALIDNHLQSQEDAYLRTFIKDQFQGHYSYITTCKKCKKSSVRDCTFYELMLNIKENRSLMDCFDEFVKAEDLVGSDRYSCSFCESLQDAKREIKLDSLPKVLNIQLMRFVYDAATSTKKKSKDTIRFPLTIDFSDLLGSQTAILYDLSAVLVHSGPSAHSGHFMAHVLDKPSNKWFVLNDEEVTEFDSTVFDPEDYAETGVKSKAKKKTIKPGASDAERLLNALSSRNAYMLTYTRRTSEPSVTPIKPPSDILDLVMADNADFDNELKDYTEIKEKTRVKFEQAREDRRKLYCCWDVNDDEDDSCYVSSAALSKYMQLDGGRELEDGTLREDSTIIDLDSIALACKHQNLCPTAVTKGKRISVDAQRLLAERGIRIEPVLTPMDVCLPCTRDLFQDKLYDIMHRQDIDEIKRLSSSKRKSASAYWISKPWLITWQKVSPDFHRPHTSTTADPSPLSEPYLRDVFCEHSNLSEDKSRRKVINKECLKKFTDIFGPIELPEHDAPECQECKGSGDANGLFAAAALEKDELKGINTHGLPSNMVPGQRYYAASRDFMRRWIGFTRDPVKNERPKILDNNGLLCKHDLFLFDLNNLADKKHNENVAVIREDEWSYLTAMYGGGPEIVIMNQESVEGEDSSTQDHVFSTVQSTPAHCPECRILDFSTTTLTVRIYKADEFVINDEASSTPASSDNSQAPAPTNDSPPSNTTTNAKSKRKQTPTFGSTGTRQSKRIKTGKVLYDERRFSEVSKDTTVLDLKLKIMELKGTLPLCQKLLYGKAELDDNEKTIAELAIPPGAVLNVLTFDQDVGDLDFDKFHNDTPASGHPGGFGGTGLTENWF</sequence>
<dbReference type="PANTHER" id="PTHR24006:SF722">
    <property type="entry name" value="UBIQUITIN CARBOXYL-TERMINAL HYDROLASE 48"/>
    <property type="match status" value="1"/>
</dbReference>
<dbReference type="EC" id="3.4.19.12" evidence="4"/>
<dbReference type="PANTHER" id="PTHR24006">
    <property type="entry name" value="UBIQUITIN CARBOXYL-TERMINAL HYDROLASE"/>
    <property type="match status" value="1"/>
</dbReference>
<feature type="compositionally biased region" description="Low complexity" evidence="10">
    <location>
        <begin position="920"/>
        <end position="936"/>
    </location>
</feature>
<dbReference type="OrthoDB" id="289038at2759"/>
<keyword evidence="15" id="KW-1185">Reference proteome</keyword>
<evidence type="ECO:0000256" key="8">
    <source>
        <dbReference type="ARBA" id="ARBA00022807"/>
    </source>
</evidence>
<evidence type="ECO:0000313" key="14">
    <source>
        <dbReference type="EMBL" id="OAQ27055.1"/>
    </source>
</evidence>
<feature type="compositionally biased region" description="Polar residues" evidence="10">
    <location>
        <begin position="943"/>
        <end position="952"/>
    </location>
</feature>
<dbReference type="InterPro" id="IPR038765">
    <property type="entry name" value="Papain-like_cys_pep_sf"/>
</dbReference>
<protein>
    <recommendedName>
        <fullName evidence="4">ubiquitinyl hydrolase 1</fullName>
        <ecNumber evidence="4">3.4.19.12</ecNumber>
    </recommendedName>
</protein>
<accession>A0A197JPG0</accession>
<keyword evidence="6" id="KW-0833">Ubl conjugation pathway</keyword>
<dbReference type="GO" id="GO:0006508">
    <property type="term" value="P:proteolysis"/>
    <property type="evidence" value="ECO:0007669"/>
    <property type="project" value="UniProtKB-KW"/>
</dbReference>
<dbReference type="Gene3D" id="3.90.70.10">
    <property type="entry name" value="Cysteine proteinases"/>
    <property type="match status" value="1"/>
</dbReference>
<dbReference type="InterPro" id="IPR018200">
    <property type="entry name" value="USP_CS"/>
</dbReference>
<proteinExistence type="inferred from homology"/>
<evidence type="ECO:0000256" key="7">
    <source>
        <dbReference type="ARBA" id="ARBA00022801"/>
    </source>
</evidence>
<dbReference type="SUPFAM" id="SSF54236">
    <property type="entry name" value="Ubiquitin-like"/>
    <property type="match status" value="1"/>
</dbReference>
<dbReference type="PROSITE" id="PS51283">
    <property type="entry name" value="DUSP"/>
    <property type="match status" value="1"/>
</dbReference>
<feature type="compositionally biased region" description="Polar residues" evidence="10">
    <location>
        <begin position="908"/>
        <end position="919"/>
    </location>
</feature>
<evidence type="ECO:0000259" key="13">
    <source>
        <dbReference type="PROSITE" id="PS51283"/>
    </source>
</evidence>
<evidence type="ECO:0000256" key="2">
    <source>
        <dbReference type="ARBA" id="ARBA00004123"/>
    </source>
</evidence>
<keyword evidence="7" id="KW-0378">Hydrolase</keyword>
<evidence type="ECO:0000313" key="15">
    <source>
        <dbReference type="Proteomes" id="UP000078512"/>
    </source>
</evidence>
<feature type="domain" description="DUSP" evidence="13">
    <location>
        <begin position="746"/>
        <end position="855"/>
    </location>
</feature>
<evidence type="ECO:0000256" key="3">
    <source>
        <dbReference type="ARBA" id="ARBA00009085"/>
    </source>
</evidence>
<evidence type="ECO:0000256" key="6">
    <source>
        <dbReference type="ARBA" id="ARBA00022786"/>
    </source>
</evidence>
<dbReference type="Gene3D" id="3.10.20.90">
    <property type="entry name" value="Phosphatidylinositol 3-kinase Catalytic Subunit, Chain A, domain 1"/>
    <property type="match status" value="1"/>
</dbReference>
<reference evidence="14 15" key="1">
    <citation type="submission" date="2016-05" db="EMBL/GenBank/DDBJ databases">
        <title>Genome sequencing reveals origins of a unique bacterial endosymbiosis in the earliest lineages of terrestrial Fungi.</title>
        <authorList>
            <consortium name="DOE Joint Genome Institute"/>
            <person name="Uehling J."/>
            <person name="Gryganskyi A."/>
            <person name="Hameed K."/>
            <person name="Tschaplinski T."/>
            <person name="Misztal P."/>
            <person name="Wu S."/>
            <person name="Desiro A."/>
            <person name="Vande Pol N."/>
            <person name="Du Z.-Y."/>
            <person name="Zienkiewicz A."/>
            <person name="Zienkiewicz K."/>
            <person name="Morin E."/>
            <person name="Tisserant E."/>
            <person name="Splivallo R."/>
            <person name="Hainaut M."/>
            <person name="Henrissat B."/>
            <person name="Ohm R."/>
            <person name="Kuo A."/>
            <person name="Yan J."/>
            <person name="Lipzen A."/>
            <person name="Nolan M."/>
            <person name="Labutti K."/>
            <person name="Barry K."/>
            <person name="Goldstein A."/>
            <person name="Labbe J."/>
            <person name="Schadt C."/>
            <person name="Tuskan G."/>
            <person name="Grigoriev I."/>
            <person name="Martin F."/>
            <person name="Vilgalys R."/>
            <person name="Bonito G."/>
        </authorList>
    </citation>
    <scope>NUCLEOTIDE SEQUENCE [LARGE SCALE GENOMIC DNA]</scope>
    <source>
        <strain evidence="14 15">AG-77</strain>
    </source>
</reference>
<dbReference type="GO" id="GO:0016579">
    <property type="term" value="P:protein deubiquitination"/>
    <property type="evidence" value="ECO:0007669"/>
    <property type="project" value="InterPro"/>
</dbReference>
<organism evidence="14 15">
    <name type="scientific">Linnemannia elongata AG-77</name>
    <dbReference type="NCBI Taxonomy" id="1314771"/>
    <lineage>
        <taxon>Eukaryota</taxon>
        <taxon>Fungi</taxon>
        <taxon>Fungi incertae sedis</taxon>
        <taxon>Mucoromycota</taxon>
        <taxon>Mortierellomycotina</taxon>
        <taxon>Mortierellomycetes</taxon>
        <taxon>Mortierellales</taxon>
        <taxon>Mortierellaceae</taxon>
        <taxon>Linnemannia</taxon>
    </lineage>
</organism>
<evidence type="ECO:0000259" key="12">
    <source>
        <dbReference type="PROSITE" id="PS50235"/>
    </source>
</evidence>
<dbReference type="AlphaFoldDB" id="A0A197JPG0"/>
<dbReference type="GO" id="GO:0005829">
    <property type="term" value="C:cytosol"/>
    <property type="evidence" value="ECO:0007669"/>
    <property type="project" value="TreeGrafter"/>
</dbReference>
<gene>
    <name evidence="14" type="ORF">K457DRAFT_139824</name>
</gene>
<dbReference type="InterPro" id="IPR035927">
    <property type="entry name" value="DUSP-like_sf"/>
</dbReference>
<evidence type="ECO:0000256" key="10">
    <source>
        <dbReference type="SAM" id="MobiDB-lite"/>
    </source>
</evidence>
<keyword evidence="5" id="KW-0645">Protease</keyword>
<dbReference type="PROSITE" id="PS00973">
    <property type="entry name" value="USP_2"/>
    <property type="match status" value="1"/>
</dbReference>
<dbReference type="InterPro" id="IPR029071">
    <property type="entry name" value="Ubiquitin-like_domsf"/>
</dbReference>
<name>A0A197JPG0_9FUNG</name>
<dbReference type="PROSITE" id="PS00972">
    <property type="entry name" value="USP_1"/>
    <property type="match status" value="1"/>
</dbReference>
<dbReference type="GO" id="GO:0005634">
    <property type="term" value="C:nucleus"/>
    <property type="evidence" value="ECO:0007669"/>
    <property type="project" value="UniProtKB-SubCell"/>
</dbReference>
<comment type="similarity">
    <text evidence="3">Belongs to the peptidase C19 family.</text>
</comment>